<dbReference type="InterPro" id="IPR036164">
    <property type="entry name" value="bL21-like_sf"/>
</dbReference>
<evidence type="ECO:0000313" key="8">
    <source>
        <dbReference type="EMBL" id="AIC10549.1"/>
    </source>
</evidence>
<dbReference type="GO" id="GO:0005737">
    <property type="term" value="C:cytoplasm"/>
    <property type="evidence" value="ECO:0007669"/>
    <property type="project" value="UniProtKB-ARBA"/>
</dbReference>
<dbReference type="HAMAP" id="MF_01363">
    <property type="entry name" value="Ribosomal_bL21"/>
    <property type="match status" value="1"/>
</dbReference>
<dbReference type="GO" id="GO:0019843">
    <property type="term" value="F:rRNA binding"/>
    <property type="evidence" value="ECO:0007669"/>
    <property type="project" value="UniProtKB-UniRule"/>
</dbReference>
<evidence type="ECO:0000256" key="2">
    <source>
        <dbReference type="ARBA" id="ARBA00022730"/>
    </source>
</evidence>
<dbReference type="AlphaFoldDB" id="A0A060H1C0"/>
<reference evidence="8 9" key="1">
    <citation type="submission" date="2013-08" db="EMBL/GenBank/DDBJ databases">
        <authorList>
            <person name="Stouthamer R."/>
            <person name="Nunney L."/>
        </authorList>
    </citation>
    <scope>NUCLEOTIDE SEQUENCE [LARGE SCALE GENOMIC DNA]</scope>
    <source>
        <strain evidence="9">ann-1</strain>
    </source>
</reference>
<keyword evidence="5 6" id="KW-0687">Ribonucleoprotein</keyword>
<dbReference type="GO" id="GO:0003735">
    <property type="term" value="F:structural constituent of ribosome"/>
    <property type="evidence" value="ECO:0007669"/>
    <property type="project" value="InterPro"/>
</dbReference>
<dbReference type="KEGG" id="xfs:D934_11295"/>
<dbReference type="Pfam" id="PF00829">
    <property type="entry name" value="Ribosomal_L21p"/>
    <property type="match status" value="1"/>
</dbReference>
<sequence>MVMYAVLVTGGKQYRVVQGETLRVEKLDVETGGDVTFNSVLLMGGSDGIHVGEALKDASVTAKVVAHGRARKVRIIKFRRRKHHMKHQGHRQYYTEIQITGISGPAKQ</sequence>
<protein>
    <recommendedName>
        <fullName evidence="6">Large ribosomal subunit protein bL21</fullName>
    </recommendedName>
</protein>
<dbReference type="Proteomes" id="UP000027215">
    <property type="component" value="Chromosome"/>
</dbReference>
<keyword evidence="4 6" id="KW-0689">Ribosomal protein</keyword>
<dbReference type="SUPFAM" id="SSF141091">
    <property type="entry name" value="L21p-like"/>
    <property type="match status" value="1"/>
</dbReference>
<dbReference type="GO" id="GO:0006412">
    <property type="term" value="P:translation"/>
    <property type="evidence" value="ECO:0007669"/>
    <property type="project" value="UniProtKB-UniRule"/>
</dbReference>
<dbReference type="InterPro" id="IPR001787">
    <property type="entry name" value="Ribosomal_bL21"/>
</dbReference>
<keyword evidence="3 6" id="KW-0694">RNA-binding</keyword>
<dbReference type="PATRIC" id="fig|155920.8.peg.2647"/>
<evidence type="ECO:0000256" key="5">
    <source>
        <dbReference type="ARBA" id="ARBA00023274"/>
    </source>
</evidence>
<comment type="subunit">
    <text evidence="6">Part of the 50S ribosomal subunit. Contacts protein L20.</text>
</comment>
<evidence type="ECO:0000256" key="6">
    <source>
        <dbReference type="HAMAP-Rule" id="MF_01363"/>
    </source>
</evidence>
<organism evidence="8 9">
    <name type="scientific">Xylella fastidiosa subsp. sandyi Ann-1</name>
    <dbReference type="NCBI Taxonomy" id="155920"/>
    <lineage>
        <taxon>Bacteria</taxon>
        <taxon>Pseudomonadati</taxon>
        <taxon>Pseudomonadota</taxon>
        <taxon>Gammaproteobacteria</taxon>
        <taxon>Lysobacterales</taxon>
        <taxon>Lysobacteraceae</taxon>
        <taxon>Xylella</taxon>
    </lineage>
</organism>
<keyword evidence="2 6" id="KW-0699">rRNA-binding</keyword>
<comment type="similarity">
    <text evidence="1 6 7">Belongs to the bacterial ribosomal protein bL21 family.</text>
</comment>
<dbReference type="PANTHER" id="PTHR21349">
    <property type="entry name" value="50S RIBOSOMAL PROTEIN L21"/>
    <property type="match status" value="1"/>
</dbReference>
<name>A0A060H1C0_XYLFS</name>
<dbReference type="GO" id="GO:1990904">
    <property type="term" value="C:ribonucleoprotein complex"/>
    <property type="evidence" value="ECO:0007669"/>
    <property type="project" value="UniProtKB-KW"/>
</dbReference>
<dbReference type="PANTHER" id="PTHR21349:SF0">
    <property type="entry name" value="LARGE RIBOSOMAL SUBUNIT PROTEIN BL21M"/>
    <property type="match status" value="1"/>
</dbReference>
<dbReference type="InterPro" id="IPR028909">
    <property type="entry name" value="bL21-like"/>
</dbReference>
<evidence type="ECO:0000256" key="4">
    <source>
        <dbReference type="ARBA" id="ARBA00022980"/>
    </source>
</evidence>
<dbReference type="InterPro" id="IPR018258">
    <property type="entry name" value="Ribosomal_bL21_CS"/>
</dbReference>
<evidence type="ECO:0000256" key="7">
    <source>
        <dbReference type="RuleBase" id="RU000562"/>
    </source>
</evidence>
<accession>A0A060H1C0</accession>
<evidence type="ECO:0000256" key="3">
    <source>
        <dbReference type="ARBA" id="ARBA00022884"/>
    </source>
</evidence>
<dbReference type="HOGENOM" id="CLU_061463_3_2_6"/>
<dbReference type="PROSITE" id="PS01169">
    <property type="entry name" value="RIBOSOMAL_L21"/>
    <property type="match status" value="1"/>
</dbReference>
<dbReference type="EMBL" id="CP006696">
    <property type="protein sequence ID" value="AIC10549.1"/>
    <property type="molecule type" value="Genomic_DNA"/>
</dbReference>
<dbReference type="NCBIfam" id="TIGR00061">
    <property type="entry name" value="L21"/>
    <property type="match status" value="1"/>
</dbReference>
<comment type="function">
    <text evidence="6 7">This protein binds to 23S rRNA in the presence of protein L20.</text>
</comment>
<dbReference type="GO" id="GO:0005840">
    <property type="term" value="C:ribosome"/>
    <property type="evidence" value="ECO:0007669"/>
    <property type="project" value="UniProtKB-KW"/>
</dbReference>
<proteinExistence type="inferred from homology"/>
<gene>
    <name evidence="6" type="primary">rplU</name>
    <name evidence="8" type="ORF">D934_11295</name>
</gene>
<evidence type="ECO:0000256" key="1">
    <source>
        <dbReference type="ARBA" id="ARBA00008563"/>
    </source>
</evidence>
<evidence type="ECO:0000313" key="9">
    <source>
        <dbReference type="Proteomes" id="UP000027215"/>
    </source>
</evidence>